<evidence type="ECO:0000256" key="1">
    <source>
        <dbReference type="ARBA" id="ARBA00022603"/>
    </source>
</evidence>
<dbReference type="Gene3D" id="3.40.50.150">
    <property type="entry name" value="Vaccinia Virus protein VP39"/>
    <property type="match status" value="1"/>
</dbReference>
<dbReference type="AlphaFoldDB" id="B1VA64"/>
<sequence>MTKTTKIISGKYKGHKIKLVSSPKTKATNSLVKEALFNTLGESIKNTKVLDLFAGNGAYGFEALSRQARQVVFVDYSIKAFRTLKENQQKLKINSIESVIWSLHYLVALKKLKKLDFVFDFVILDPPYFKNLYLPAFENLKELTHPKSIIICELHNKVHLPLQIKDFILTKEKKYGSKKLQFYQKNDEN</sequence>
<organism evidence="3 4">
    <name type="scientific">Phytoplasma australiense</name>
    <dbReference type="NCBI Taxonomy" id="59748"/>
    <lineage>
        <taxon>Bacteria</taxon>
        <taxon>Bacillati</taxon>
        <taxon>Mycoplasmatota</taxon>
        <taxon>Mollicutes</taxon>
        <taxon>Acholeplasmatales</taxon>
        <taxon>Acholeplasmataceae</taxon>
        <taxon>Candidatus Phytoplasma</taxon>
        <taxon>16SrXII (Stolbur group)</taxon>
    </lineage>
</organism>
<dbReference type="InterPro" id="IPR029063">
    <property type="entry name" value="SAM-dependent_MTases_sf"/>
</dbReference>
<evidence type="ECO:0000313" key="3">
    <source>
        <dbReference type="EMBL" id="CAM11837.1"/>
    </source>
</evidence>
<dbReference type="NCBIfam" id="TIGR00095">
    <property type="entry name" value="16S rRNA (guanine(966)-N(2))-methyltransferase RsmD"/>
    <property type="match status" value="1"/>
</dbReference>
<accession>B1VA64</accession>
<keyword evidence="1 3" id="KW-0489">Methyltransferase</keyword>
<dbReference type="EMBL" id="AM422018">
    <property type="protein sequence ID" value="CAM11837.1"/>
    <property type="molecule type" value="Genomic_DNA"/>
</dbReference>
<dbReference type="InterPro" id="IPR002052">
    <property type="entry name" value="DNA_methylase_N6_adenine_CS"/>
</dbReference>
<protein>
    <submittedName>
        <fullName evidence="3">N6-adenine-specific methylase</fullName>
    </submittedName>
</protein>
<dbReference type="SUPFAM" id="SSF53335">
    <property type="entry name" value="S-adenosyl-L-methionine-dependent methyltransferases"/>
    <property type="match status" value="1"/>
</dbReference>
<evidence type="ECO:0000256" key="2">
    <source>
        <dbReference type="ARBA" id="ARBA00022679"/>
    </source>
</evidence>
<dbReference type="GO" id="GO:0003676">
    <property type="term" value="F:nucleic acid binding"/>
    <property type="evidence" value="ECO:0007669"/>
    <property type="project" value="InterPro"/>
</dbReference>
<dbReference type="PANTHER" id="PTHR43542:SF1">
    <property type="entry name" value="METHYLTRANSFERASE"/>
    <property type="match status" value="1"/>
</dbReference>
<dbReference type="STRING" id="59748.PA0503"/>
<dbReference type="KEGG" id="pal:PA0503"/>
<dbReference type="GO" id="GO:0008168">
    <property type="term" value="F:methyltransferase activity"/>
    <property type="evidence" value="ECO:0007669"/>
    <property type="project" value="UniProtKB-KW"/>
</dbReference>
<dbReference type="Pfam" id="PF03602">
    <property type="entry name" value="Cons_hypoth95"/>
    <property type="match status" value="1"/>
</dbReference>
<dbReference type="PANTHER" id="PTHR43542">
    <property type="entry name" value="METHYLTRANSFERASE"/>
    <property type="match status" value="1"/>
</dbReference>
<dbReference type="GO" id="GO:0031167">
    <property type="term" value="P:rRNA methylation"/>
    <property type="evidence" value="ECO:0007669"/>
    <property type="project" value="InterPro"/>
</dbReference>
<dbReference type="eggNOG" id="COG0742">
    <property type="taxonomic scope" value="Bacteria"/>
</dbReference>
<dbReference type="CDD" id="cd02440">
    <property type="entry name" value="AdoMet_MTases"/>
    <property type="match status" value="1"/>
</dbReference>
<dbReference type="PIRSF" id="PIRSF004553">
    <property type="entry name" value="CHP00095"/>
    <property type="match status" value="1"/>
</dbReference>
<proteinExistence type="predicted"/>
<dbReference type="PROSITE" id="PS00092">
    <property type="entry name" value="N6_MTASE"/>
    <property type="match status" value="1"/>
</dbReference>
<evidence type="ECO:0000313" key="4">
    <source>
        <dbReference type="Proteomes" id="UP000008323"/>
    </source>
</evidence>
<reference evidence="3 4" key="1">
    <citation type="journal article" date="2008" name="J. Bacteriol.">
        <title>Comparative genome analysis of 'Candidatus Phytoplasma australiense' (subgroup tuf-Australia I; rp-A) and 'Ca. Phytoplasma asteris' strains OY-M and AY-WB.</title>
        <authorList>
            <person name="Tran-Nguyen L.T."/>
            <person name="Kube M."/>
            <person name="Schneider B."/>
            <person name="Reinhardt R."/>
            <person name="Gibb K.S."/>
        </authorList>
    </citation>
    <scope>NUCLEOTIDE SEQUENCE [LARGE SCALE GENOMIC DNA]</scope>
</reference>
<dbReference type="InterPro" id="IPR004398">
    <property type="entry name" value="RNA_MeTrfase_RsmD"/>
</dbReference>
<keyword evidence="2" id="KW-0808">Transferase</keyword>
<gene>
    <name evidence="3" type="ordered locus">PA0503</name>
</gene>
<name>B1VA64_PHYAS</name>
<dbReference type="Proteomes" id="UP000008323">
    <property type="component" value="Chromosome"/>
</dbReference>